<protein>
    <submittedName>
        <fullName evidence="2">NopRA1 domain-containing protein</fullName>
    </submittedName>
</protein>
<evidence type="ECO:0000259" key="1">
    <source>
        <dbReference type="Pfam" id="PF25766"/>
    </source>
</evidence>
<dbReference type="GO" id="GO:0006366">
    <property type="term" value="P:transcription by RNA polymerase II"/>
    <property type="evidence" value="ECO:0007669"/>
    <property type="project" value="InterPro"/>
</dbReference>
<dbReference type="PANTHER" id="PTHR21483">
    <property type="entry name" value="RNA POLYMERASE II-ASSOCIATED PROTEIN 1"/>
    <property type="match status" value="1"/>
</dbReference>
<feature type="domain" description="RPAP1/MINIYO-like TPR repeats" evidence="1">
    <location>
        <begin position="614"/>
        <end position="799"/>
    </location>
</feature>
<evidence type="ECO:0000313" key="2">
    <source>
        <dbReference type="WBParaSite" id="HNAJ_0000345401-mRNA-1"/>
    </source>
</evidence>
<dbReference type="PANTHER" id="PTHR21483:SF18">
    <property type="entry name" value="RNA POLYMERASE II-ASSOCIATED PROTEIN 1"/>
    <property type="match status" value="1"/>
</dbReference>
<proteinExistence type="predicted"/>
<dbReference type="WBParaSite" id="HNAJ_0000345401-mRNA-1">
    <property type="protein sequence ID" value="HNAJ_0000345401-mRNA-1"/>
    <property type="gene ID" value="HNAJ_0000345401"/>
</dbReference>
<sequence>LIASIFERFLPLTLDDSVLLSNSDSLKSAYGVPLPRMLKLMRVFAQKNNSLRLSLVNKWKLADRCLTYLRHRFTLLSSSENNIVTLLMLESLRCLSVCLEEPETPQRALELTKSALSDLIAVASESISLTNGKDLSLKIAWLSFFARTLLPKFLVNFSYDQLEVVRSWAITIFEACSLEAYHVENDGKLVNSLSSSPLMINVAAQLLKALKMEEHIAQLREKIFTGPTWTKVLNHFIGHQSVLTGFPNRMSQTSVLSAEFAAAYTADDADPMRNYNFPKDVIFESSEDGDPLSVLNVSNSLPCLPDLGMSVCLFYRGAWAPSNENCEAKETTLPAMWWPPPSRSVYPIDVVEPLDLLPRQQSKWTNFLPLIEAALTIGGIDLTPWCDQLRRLRVPPVVTKSGFPHGLMAIESSLMGRYLLHLSASHFALVLINLKLPQVHKEMKGDLWWAAFNLVSCLHFGQEALFIELLQRIIFPVYDLTPIETGGFSETISNSKAPWPPVHESFSQGLAFYAHKLYGEYFADLLQRRSAEMKDIYKPLKSRPSCDLILPNDWFYMPILEAYFHHARPPTEKDQSQVYFTIDPETYLLNATAILGWIRGLLSQQPLLVSKNAFPRGVTASGHFSRILCAILACQSAGALCFNLSGAIIAELVTTLLPRISFEELDASPEEHLPLDLISFYDLYTELLEHYTAISYSSPIFANIILLFLRPAALPVSNYRKALWGEHQATLRSIQLSPSEVFLPEDIYKGLFEPLETTQEVLRAYACAICAGTISLNRQPLITLIVLHHLNRNIYLTKTDHIHEEFVKLLGTSLRFLASRRGTQEVTEWLRLYMFPSGRTEKVPLSELVQANRISVVACGNFRVEDLIEVYKEDSLPSSRRKKWKEFMGN</sequence>
<accession>A0A0R3T8R6</accession>
<dbReference type="Pfam" id="PF25766">
    <property type="entry name" value="TPR_RPAP1"/>
    <property type="match status" value="1"/>
</dbReference>
<reference evidence="2" key="1">
    <citation type="submission" date="2017-02" db="UniProtKB">
        <authorList>
            <consortium name="WormBaseParasite"/>
        </authorList>
    </citation>
    <scope>IDENTIFICATION</scope>
</reference>
<dbReference type="STRING" id="102285.A0A0R3T8R6"/>
<organism evidence="2">
    <name type="scientific">Rodentolepis nana</name>
    <name type="common">Dwarf tapeworm</name>
    <name type="synonym">Hymenolepis nana</name>
    <dbReference type="NCBI Taxonomy" id="102285"/>
    <lineage>
        <taxon>Eukaryota</taxon>
        <taxon>Metazoa</taxon>
        <taxon>Spiralia</taxon>
        <taxon>Lophotrochozoa</taxon>
        <taxon>Platyhelminthes</taxon>
        <taxon>Cestoda</taxon>
        <taxon>Eucestoda</taxon>
        <taxon>Cyclophyllidea</taxon>
        <taxon>Hymenolepididae</taxon>
        <taxon>Rodentolepis</taxon>
    </lineage>
</organism>
<name>A0A0R3T8R6_RODNA</name>
<dbReference type="AlphaFoldDB" id="A0A0R3T8R6"/>
<dbReference type="InterPro" id="IPR039913">
    <property type="entry name" value="RPAP1/Rba50"/>
</dbReference>
<dbReference type="InterPro" id="IPR057989">
    <property type="entry name" value="TPR_RPAP1/MINIYO-like"/>
</dbReference>